<accession>A0ABT6F6L3</accession>
<dbReference type="InterPro" id="IPR036249">
    <property type="entry name" value="Thioredoxin-like_sf"/>
</dbReference>
<keyword evidence="2" id="KW-1185">Reference proteome</keyword>
<dbReference type="EMBL" id="JARRAG010000001">
    <property type="protein sequence ID" value="MDG3003222.1"/>
    <property type="molecule type" value="Genomic_DNA"/>
</dbReference>
<protein>
    <submittedName>
        <fullName evidence="1">Glutaredoxin family protein</fullName>
    </submittedName>
</protein>
<gene>
    <name evidence="1" type="ORF">PZE19_05545</name>
</gene>
<dbReference type="SUPFAM" id="SSF52833">
    <property type="entry name" value="Thioredoxin-like"/>
    <property type="match status" value="1"/>
</dbReference>
<proteinExistence type="predicted"/>
<evidence type="ECO:0000313" key="1">
    <source>
        <dbReference type="EMBL" id="MDG3003222.1"/>
    </source>
</evidence>
<dbReference type="InterPro" id="IPR008554">
    <property type="entry name" value="Glutaredoxin-like"/>
</dbReference>
<dbReference type="RefSeq" id="WP_277859576.1">
    <property type="nucleotide sequence ID" value="NZ_JARRAG010000001.1"/>
</dbReference>
<dbReference type="Gene3D" id="3.40.30.10">
    <property type="entry name" value="Glutaredoxin"/>
    <property type="match status" value="1"/>
</dbReference>
<comment type="caution">
    <text evidence="1">The sequence shown here is derived from an EMBL/GenBank/DDBJ whole genome shotgun (WGS) entry which is preliminary data.</text>
</comment>
<evidence type="ECO:0000313" key="2">
    <source>
        <dbReference type="Proteomes" id="UP001216907"/>
    </source>
</evidence>
<dbReference type="Proteomes" id="UP001216907">
    <property type="component" value="Unassembled WGS sequence"/>
</dbReference>
<organism evidence="1 2">
    <name type="scientific">Paludisphaera mucosa</name>
    <dbReference type="NCBI Taxonomy" id="3030827"/>
    <lineage>
        <taxon>Bacteria</taxon>
        <taxon>Pseudomonadati</taxon>
        <taxon>Planctomycetota</taxon>
        <taxon>Planctomycetia</taxon>
        <taxon>Isosphaerales</taxon>
        <taxon>Isosphaeraceae</taxon>
        <taxon>Paludisphaera</taxon>
    </lineage>
</organism>
<name>A0ABT6F6L3_9BACT</name>
<sequence>MVKSLIARLFSNRPATEPLRFVVYSREGCGCCRKALAVLGEFQSRHRFVVEEVDVDASPDVRARYGGDVPVVEVGGRVRFRGSINPAMLERLLKAEASAGEAG</sequence>
<reference evidence="1 2" key="1">
    <citation type="submission" date="2023-03" db="EMBL/GenBank/DDBJ databases">
        <title>Paludisphaera mucosa sp. nov. a novel planctomycete from northern fen.</title>
        <authorList>
            <person name="Ivanova A."/>
        </authorList>
    </citation>
    <scope>NUCLEOTIDE SEQUENCE [LARGE SCALE GENOMIC DNA]</scope>
    <source>
        <strain evidence="1 2">Pla2</strain>
    </source>
</reference>
<dbReference type="Pfam" id="PF05768">
    <property type="entry name" value="Glrx-like"/>
    <property type="match status" value="1"/>
</dbReference>